<dbReference type="KEGG" id="vg:4179108"/>
<dbReference type="RefSeq" id="YP_667916.1">
    <property type="nucleotide sequence ID" value="NC_008252.1"/>
</dbReference>
<sequence length="211" mass="24820">MNNKRYWYFKTEDTWTSKLTFNSFDKFLLYVMNMNVECINVRELSHENCREWIIDIDSDATDDDTLNLQNNVAIKTLQKFYINGNNKMYTSGNRGLHLWLDKEIFSPWTSNNDRIAYAGLMDKNKIDEAQYNLQNHDSFYDCFLQALQHPDIIPHLSKFVANLSKNVNVSKHIIAKLFPKIDYALFTSIHRGCRVPLSYNPKGNKYSIEII</sequence>
<dbReference type="GO" id="GO:0003899">
    <property type="term" value="F:DNA-directed RNA polymerase activity"/>
    <property type="evidence" value="ECO:0007669"/>
    <property type="project" value="InterPro"/>
</dbReference>
<dbReference type="PIRSF" id="PIRSF016433">
    <property type="entry name" value="Viral_DNA_prim"/>
    <property type="match status" value="1"/>
</dbReference>
<dbReference type="Pfam" id="PF01896">
    <property type="entry name" value="DNA_primase_S"/>
    <property type="match status" value="1"/>
</dbReference>
<dbReference type="InterPro" id="IPR002755">
    <property type="entry name" value="DNA_primase_S"/>
</dbReference>
<gene>
    <name evidence="1" type="primary">lef-1</name>
</gene>
<dbReference type="Gene3D" id="3.90.920.10">
    <property type="entry name" value="DNA primase, PRIM domain"/>
    <property type="match status" value="1"/>
</dbReference>
<organism evidence="1 2">
    <name type="scientific">Neodiprion abietis nucleopolyhedrovirus</name>
    <dbReference type="NCBI Taxonomy" id="204507"/>
    <lineage>
        <taxon>Viruses</taxon>
        <taxon>Viruses incertae sedis</taxon>
        <taxon>Naldaviricetes</taxon>
        <taxon>Lefavirales</taxon>
        <taxon>Baculoviridae</taxon>
        <taxon>Gammabaculovirus</taxon>
        <taxon>Gammabaculovirus neabietis</taxon>
    </lineage>
</organism>
<protein>
    <submittedName>
        <fullName evidence="1">Late expression factor 1</fullName>
    </submittedName>
</protein>
<dbReference type="GO" id="GO:0006269">
    <property type="term" value="P:DNA replication, synthesis of primer"/>
    <property type="evidence" value="ECO:0007669"/>
    <property type="project" value="InterPro"/>
</dbReference>
<evidence type="ECO:0000313" key="1">
    <source>
        <dbReference type="EMBL" id="ABC74942.1"/>
    </source>
</evidence>
<evidence type="ECO:0000313" key="2">
    <source>
        <dbReference type="Proteomes" id="UP000242804"/>
    </source>
</evidence>
<dbReference type="EMBL" id="DQ317692">
    <property type="protein sequence ID" value="ABC74942.1"/>
    <property type="molecule type" value="Genomic_DNA"/>
</dbReference>
<dbReference type="InterPro" id="IPR016658">
    <property type="entry name" value="DNA_primase_LEF1"/>
</dbReference>
<keyword evidence="2" id="KW-1185">Reference proteome</keyword>
<dbReference type="Proteomes" id="UP000242804">
    <property type="component" value="Segment"/>
</dbReference>
<dbReference type="OrthoDB" id="18354at10239"/>
<name>Q0ZP12_9CBAC</name>
<accession>Q0ZP12</accession>
<dbReference type="SUPFAM" id="SSF56747">
    <property type="entry name" value="Prim-pol domain"/>
    <property type="match status" value="1"/>
</dbReference>
<dbReference type="GeneID" id="4179108"/>
<reference evidence="1 2" key="1">
    <citation type="journal article" date="2006" name="J. Virol.">
        <title>Sequence analysis and organization of the Neodiprion abietis nucleopolyhedrovirus genome.</title>
        <authorList>
            <person name="Duffy S.P."/>
            <person name="Young A.M."/>
            <person name="Morin B."/>
            <person name="Lucarotti C.J."/>
            <person name="Koop B.F."/>
            <person name="Levin D.B."/>
        </authorList>
    </citation>
    <scope>NUCLEOTIDE SEQUENCE [LARGE SCALE GENOMIC DNA]</scope>
</reference>
<proteinExistence type="predicted"/>